<dbReference type="OrthoDB" id="1030341at2"/>
<reference evidence="1 2" key="1">
    <citation type="submission" date="2016-10" db="EMBL/GenBank/DDBJ databases">
        <authorList>
            <person name="de Groot N.N."/>
        </authorList>
    </citation>
    <scope>NUCLEOTIDE SEQUENCE [LARGE SCALE GENOMIC DNA]</scope>
    <source>
        <strain evidence="1 2">DSM 28286</strain>
    </source>
</reference>
<dbReference type="AlphaFoldDB" id="A0A1I5TC99"/>
<accession>A0A1I5TC99</accession>
<sequence>MNDIIGNFGRLYHPQAALVFYQTEGQRTDTYVEYFDMDESGKPINAHPLTIKEANALAKALKTAKQDKEPCLQSGGIIGSHILSIETDKGKVVWFTKAMQRDLYFTEDLGIPNGKAHVPPMLWMADRDNLYVFALRTNGRPTPRTKLYNAPFFNVYANGNVCMGTVDIHIKRTTSLEAFTAAWENYFFNSYFSHLMRDFNPIKGNCVCLWERLITTGEAFPKEILEKSRITLKDVLNYEYGKD</sequence>
<evidence type="ECO:0000313" key="2">
    <source>
        <dbReference type="Proteomes" id="UP000199031"/>
    </source>
</evidence>
<dbReference type="Proteomes" id="UP000199031">
    <property type="component" value="Unassembled WGS sequence"/>
</dbReference>
<dbReference type="InterPro" id="IPR032787">
    <property type="entry name" value="Prok-E2_D"/>
</dbReference>
<dbReference type="RefSeq" id="WP_090655393.1">
    <property type="nucleotide sequence ID" value="NZ_FOXQ01000002.1"/>
</dbReference>
<organism evidence="1 2">
    <name type="scientific">Parafilimonas terrae</name>
    <dbReference type="NCBI Taxonomy" id="1465490"/>
    <lineage>
        <taxon>Bacteria</taxon>
        <taxon>Pseudomonadati</taxon>
        <taxon>Bacteroidota</taxon>
        <taxon>Chitinophagia</taxon>
        <taxon>Chitinophagales</taxon>
        <taxon>Chitinophagaceae</taxon>
        <taxon>Parafilimonas</taxon>
    </lineage>
</organism>
<gene>
    <name evidence="1" type="ORF">SAMN05444277_10229</name>
</gene>
<name>A0A1I5TC99_9BACT</name>
<dbReference type="EMBL" id="FOXQ01000002">
    <property type="protein sequence ID" value="SFP80287.1"/>
    <property type="molecule type" value="Genomic_DNA"/>
</dbReference>
<protein>
    <submittedName>
        <fullName evidence="1">PRTRC system protein B</fullName>
    </submittedName>
</protein>
<proteinExistence type="predicted"/>
<dbReference type="Pfam" id="PF14460">
    <property type="entry name" value="Prok-E2_D"/>
    <property type="match status" value="1"/>
</dbReference>
<keyword evidence="2" id="KW-1185">Reference proteome</keyword>
<dbReference type="STRING" id="1465490.SAMN05444277_10229"/>
<evidence type="ECO:0000313" key="1">
    <source>
        <dbReference type="EMBL" id="SFP80287.1"/>
    </source>
</evidence>